<reference evidence="4 5" key="1">
    <citation type="submission" date="2020-08" db="EMBL/GenBank/DDBJ databases">
        <title>Genomic Encyclopedia of Type Strains, Phase III (KMG-III): the genomes of soil and plant-associated and newly described type strains.</title>
        <authorList>
            <person name="Whitman W."/>
        </authorList>
    </citation>
    <scope>NUCLEOTIDE SEQUENCE [LARGE SCALE GENOMIC DNA]</scope>
    <source>
        <strain evidence="4 5">CECT 8960</strain>
    </source>
</reference>
<evidence type="ECO:0000313" key="4">
    <source>
        <dbReference type="EMBL" id="MBB4904224.1"/>
    </source>
</evidence>
<dbReference type="PANTHER" id="PTHR13789">
    <property type="entry name" value="MONOOXYGENASE"/>
    <property type="match status" value="1"/>
</dbReference>
<dbReference type="PRINTS" id="PR00420">
    <property type="entry name" value="RNGMNOXGNASE"/>
</dbReference>
<dbReference type="InterPro" id="IPR002938">
    <property type="entry name" value="FAD-bd"/>
</dbReference>
<feature type="domain" description="FAD-binding" evidence="3">
    <location>
        <begin position="2"/>
        <end position="332"/>
    </location>
</feature>
<dbReference type="EMBL" id="JACHJQ010000001">
    <property type="protein sequence ID" value="MBB4904224.1"/>
    <property type="molecule type" value="Genomic_DNA"/>
</dbReference>
<dbReference type="PANTHER" id="PTHR13789:SF309">
    <property type="entry name" value="PUTATIVE (AFU_ORTHOLOGUE AFUA_6G14510)-RELATED"/>
    <property type="match status" value="1"/>
</dbReference>
<dbReference type="Gene3D" id="3.50.50.60">
    <property type="entry name" value="FAD/NAD(P)-binding domain"/>
    <property type="match status" value="1"/>
</dbReference>
<keyword evidence="5" id="KW-1185">Reference proteome</keyword>
<protein>
    <submittedName>
        <fullName evidence="4">2-polyprenyl-6-methoxyphenol hydroxylase-like FAD-dependent oxidoreductase</fullName>
    </submittedName>
</protein>
<organism evidence="4 5">
    <name type="scientific">Actinophytocola algeriensis</name>
    <dbReference type="NCBI Taxonomy" id="1768010"/>
    <lineage>
        <taxon>Bacteria</taxon>
        <taxon>Bacillati</taxon>
        <taxon>Actinomycetota</taxon>
        <taxon>Actinomycetes</taxon>
        <taxon>Pseudonocardiales</taxon>
        <taxon>Pseudonocardiaceae</taxon>
    </lineage>
</organism>
<evidence type="ECO:0000256" key="2">
    <source>
        <dbReference type="ARBA" id="ARBA00023033"/>
    </source>
</evidence>
<proteinExistence type="predicted"/>
<accession>A0A7W7PZK0</accession>
<dbReference type="RefSeq" id="WP_184808503.1">
    <property type="nucleotide sequence ID" value="NZ_JACHJQ010000001.1"/>
</dbReference>
<dbReference type="InterPro" id="IPR050493">
    <property type="entry name" value="FAD-dep_Monooxygenase_BioMet"/>
</dbReference>
<dbReference type="GO" id="GO:0004497">
    <property type="term" value="F:monooxygenase activity"/>
    <property type="evidence" value="ECO:0007669"/>
    <property type="project" value="UniProtKB-KW"/>
</dbReference>
<dbReference type="AlphaFoldDB" id="A0A7W7PZK0"/>
<dbReference type="Pfam" id="PF01494">
    <property type="entry name" value="FAD_binding_3"/>
    <property type="match status" value="1"/>
</dbReference>
<evidence type="ECO:0000256" key="1">
    <source>
        <dbReference type="ARBA" id="ARBA00023002"/>
    </source>
</evidence>
<dbReference type="Proteomes" id="UP000520767">
    <property type="component" value="Unassembled WGS sequence"/>
</dbReference>
<evidence type="ECO:0000259" key="3">
    <source>
        <dbReference type="Pfam" id="PF01494"/>
    </source>
</evidence>
<dbReference type="InterPro" id="IPR036188">
    <property type="entry name" value="FAD/NAD-bd_sf"/>
</dbReference>
<sequence>MEAVVAGGGIGGLAVAAGLSRRGWDVTVLEQTSEFGVVGSAISLWPNAFRALDTVGVTLGAERLGAAGGLRDWRGGWIVRMDDDADAVAHTAKAVVAHRHDLRTALLARVPDAAQLPGVRVTGARVEGARAVVEHDGGELSADLLIGADGVHSPVRRALWPEAAPARYSGQTAWRLILPRPEILMGAGVAMWAETWGPGAVFGMFPMADGRVYCYGTGTVPPGTRGPDGELAELRRRFGDWCEPIPTILAGATEEQVLRNDIYYLPRLPAYVRGPVALLGDAAHAMTPNLGQGGCQALEDAATLSVAVETQPDLATALRRYDALRRPRTQAMGRKALMSRDVSHLSWPPARSARNVLLRAMPKSVFIRSLAQPFSWRPEEGLVRG</sequence>
<evidence type="ECO:0000313" key="5">
    <source>
        <dbReference type="Proteomes" id="UP000520767"/>
    </source>
</evidence>
<keyword evidence="2" id="KW-0503">Monooxygenase</keyword>
<gene>
    <name evidence="4" type="ORF">FHR82_000434</name>
</gene>
<name>A0A7W7PZK0_9PSEU</name>
<dbReference type="SUPFAM" id="SSF51905">
    <property type="entry name" value="FAD/NAD(P)-binding domain"/>
    <property type="match status" value="1"/>
</dbReference>
<dbReference type="GO" id="GO:0071949">
    <property type="term" value="F:FAD binding"/>
    <property type="evidence" value="ECO:0007669"/>
    <property type="project" value="InterPro"/>
</dbReference>
<keyword evidence="1" id="KW-0560">Oxidoreductase</keyword>
<comment type="caution">
    <text evidence="4">The sequence shown here is derived from an EMBL/GenBank/DDBJ whole genome shotgun (WGS) entry which is preliminary data.</text>
</comment>